<organism evidence="2 3">
    <name type="scientific">Dolichospermum flos-aquae CCAP 1403/13F</name>
    <dbReference type="NCBI Taxonomy" id="315271"/>
    <lineage>
        <taxon>Bacteria</taxon>
        <taxon>Bacillati</taxon>
        <taxon>Cyanobacteriota</taxon>
        <taxon>Cyanophyceae</taxon>
        <taxon>Nostocales</taxon>
        <taxon>Aphanizomenonaceae</taxon>
        <taxon>Dolichospermum</taxon>
    </lineage>
</organism>
<feature type="domain" description="Peptidase M28" evidence="1">
    <location>
        <begin position="111"/>
        <end position="318"/>
    </location>
</feature>
<dbReference type="AlphaFoldDB" id="A0A6H2BWA0"/>
<dbReference type="GO" id="GO:0008235">
    <property type="term" value="F:metalloexopeptidase activity"/>
    <property type="evidence" value="ECO:0007669"/>
    <property type="project" value="InterPro"/>
</dbReference>
<dbReference type="PANTHER" id="PTHR12147">
    <property type="entry name" value="METALLOPEPTIDASE M28 FAMILY MEMBER"/>
    <property type="match status" value="1"/>
</dbReference>
<dbReference type="InterPro" id="IPR045175">
    <property type="entry name" value="M28_fam"/>
</dbReference>
<gene>
    <name evidence="2" type="ORF">HGD76_02770</name>
</gene>
<evidence type="ECO:0000313" key="2">
    <source>
        <dbReference type="EMBL" id="QJB43310.1"/>
    </source>
</evidence>
<dbReference type="PANTHER" id="PTHR12147:SF26">
    <property type="entry name" value="PEPTIDASE M28 DOMAIN-CONTAINING PROTEIN"/>
    <property type="match status" value="1"/>
</dbReference>
<dbReference type="Pfam" id="PF04389">
    <property type="entry name" value="Peptidase_M28"/>
    <property type="match status" value="1"/>
</dbReference>
<dbReference type="GO" id="GO:0006508">
    <property type="term" value="P:proteolysis"/>
    <property type="evidence" value="ECO:0007669"/>
    <property type="project" value="InterPro"/>
</dbReference>
<evidence type="ECO:0000313" key="3">
    <source>
        <dbReference type="Proteomes" id="UP000502433"/>
    </source>
</evidence>
<evidence type="ECO:0000259" key="1">
    <source>
        <dbReference type="Pfam" id="PF04389"/>
    </source>
</evidence>
<proteinExistence type="predicted"/>
<accession>A0A6H2BWA0</accession>
<reference evidence="2 3" key="2">
    <citation type="submission" date="2020-04" db="EMBL/GenBank/DDBJ databases">
        <authorList>
            <person name="Fomenkov A."/>
            <person name="Anton B.P."/>
            <person name="Roberts R.J."/>
        </authorList>
    </citation>
    <scope>NUCLEOTIDE SEQUENCE [LARGE SCALE GENOMIC DNA]</scope>
    <source>
        <strain evidence="2 3">CCAP 1403/13f</strain>
    </source>
</reference>
<protein>
    <submittedName>
        <fullName evidence="2">M28 family peptidase</fullName>
    </submittedName>
</protein>
<name>A0A6H2BWA0_DOLFA</name>
<dbReference type="EMBL" id="CP051206">
    <property type="protein sequence ID" value="QJB43310.1"/>
    <property type="molecule type" value="Genomic_DNA"/>
</dbReference>
<reference evidence="2 3" key="1">
    <citation type="submission" date="2020-04" db="EMBL/GenBank/DDBJ databases">
        <title>Genome-Wide Identification of 5-Methylcytosine Sites in Bacterial Genomes By High-Throughput Sequencing of MspJI Restriction Fragments.</title>
        <authorList>
            <person name="Wu V."/>
        </authorList>
    </citation>
    <scope>NUCLEOTIDE SEQUENCE [LARGE SCALE GENOMIC DNA]</scope>
    <source>
        <strain evidence="2 3">CCAP 1403/13f</strain>
    </source>
</reference>
<sequence length="325" mass="36005">MIKKWPWVLVGIIVFIGMGSFFEQSEMIPIVKNAPVPQSQPQLKPLKVNNTLLVDGDQLFAHVQKLNFRRYSKMERLRTRTYITNQLSKFGWKPKLEKFTAGMNIFTQKLGTNKTTGTILVAAHYDTVESSPGADDNATGIAVVLEIARLFTAISTPKTLQLAFFDQEETGLLGSKAFVNQPAHLQNLQGVIIMDMVGYACYTSGCQKYPAGLPVTPLSDKGDFLAVVGDVEHLNLLNTFANSSENLPKILKVPIPFKGLLTPDTLRSDHAPFWYQGIGALLVTDTANLRSPHYHQPSDIPKNIQREFFTGSAQIIINATSTLLK</sequence>
<dbReference type="Proteomes" id="UP000502433">
    <property type="component" value="Chromosome"/>
</dbReference>
<dbReference type="Gene3D" id="3.40.630.10">
    <property type="entry name" value="Zn peptidases"/>
    <property type="match status" value="1"/>
</dbReference>
<dbReference type="SUPFAM" id="SSF53187">
    <property type="entry name" value="Zn-dependent exopeptidases"/>
    <property type="match status" value="1"/>
</dbReference>
<dbReference type="KEGG" id="dfs:HGD76_02770"/>
<dbReference type="InterPro" id="IPR007484">
    <property type="entry name" value="Peptidase_M28"/>
</dbReference>